<organism evidence="1 2">
    <name type="scientific">Spodoptera littoralis</name>
    <name type="common">Egyptian cotton leafworm</name>
    <dbReference type="NCBI Taxonomy" id="7109"/>
    <lineage>
        <taxon>Eukaryota</taxon>
        <taxon>Metazoa</taxon>
        <taxon>Ecdysozoa</taxon>
        <taxon>Arthropoda</taxon>
        <taxon>Hexapoda</taxon>
        <taxon>Insecta</taxon>
        <taxon>Pterygota</taxon>
        <taxon>Neoptera</taxon>
        <taxon>Endopterygota</taxon>
        <taxon>Lepidoptera</taxon>
        <taxon>Glossata</taxon>
        <taxon>Ditrysia</taxon>
        <taxon>Noctuoidea</taxon>
        <taxon>Noctuidae</taxon>
        <taxon>Amphipyrinae</taxon>
        <taxon>Spodoptera</taxon>
    </lineage>
</organism>
<evidence type="ECO:0000313" key="2">
    <source>
        <dbReference type="Proteomes" id="UP001153321"/>
    </source>
</evidence>
<evidence type="ECO:0000313" key="1">
    <source>
        <dbReference type="EMBL" id="CAH1646792.1"/>
    </source>
</evidence>
<gene>
    <name evidence="1" type="ORF">SPLIT_LOCUS12143</name>
</gene>
<accession>A0A9P0IIX6</accession>
<proteinExistence type="predicted"/>
<reference evidence="1" key="1">
    <citation type="submission" date="2022-02" db="EMBL/GenBank/DDBJ databases">
        <authorList>
            <person name="King R."/>
        </authorList>
    </citation>
    <scope>NUCLEOTIDE SEQUENCE</scope>
</reference>
<protein>
    <submittedName>
        <fullName evidence="1">Uncharacterized protein</fullName>
    </submittedName>
</protein>
<name>A0A9P0IIX6_SPOLI</name>
<dbReference type="AlphaFoldDB" id="A0A9P0IIX6"/>
<dbReference type="Proteomes" id="UP001153321">
    <property type="component" value="Chromosome 8"/>
</dbReference>
<dbReference type="EMBL" id="LR824539">
    <property type="protein sequence ID" value="CAH1646792.1"/>
    <property type="molecule type" value="Genomic_DNA"/>
</dbReference>
<sequence>MVLIARNCLRSLTRVYLLLNFQSCLHMGHCCWGWECSHFTMQWMWKQWEQVPHTKGQSSPGSLQSGQQLSKGMRQMPQLSSLATHRQVATPVQLLMVTFISRILHTVANLN</sequence>
<keyword evidence="2" id="KW-1185">Reference proteome</keyword>